<evidence type="ECO:0000256" key="1">
    <source>
        <dbReference type="SAM" id="MobiDB-lite"/>
    </source>
</evidence>
<comment type="caution">
    <text evidence="2">The sequence shown here is derived from an EMBL/GenBank/DDBJ whole genome shotgun (WGS) entry which is preliminary data.</text>
</comment>
<sequence length="77" mass="8549">MFPALNTFCSSKVDPKQQASTPPITLLSPPMYLNSSPKRSTKVISSICCQDIYLYQLLALQGDTTTLAYRTGNHHED</sequence>
<gene>
    <name evidence="2" type="ORF">POTOM_027500</name>
</gene>
<dbReference type="AlphaFoldDB" id="A0A8X7ZBQ8"/>
<keyword evidence="3" id="KW-1185">Reference proteome</keyword>
<evidence type="ECO:0000313" key="3">
    <source>
        <dbReference type="Proteomes" id="UP000886885"/>
    </source>
</evidence>
<accession>A0A8X7ZBQ8</accession>
<proteinExistence type="predicted"/>
<dbReference type="Proteomes" id="UP000886885">
    <property type="component" value="Chromosome 7A"/>
</dbReference>
<name>A0A8X7ZBQ8_POPTO</name>
<feature type="region of interest" description="Disordered" evidence="1">
    <location>
        <begin position="1"/>
        <end position="24"/>
    </location>
</feature>
<dbReference type="EMBL" id="JAAWWB010000013">
    <property type="protein sequence ID" value="KAG6768578.1"/>
    <property type="molecule type" value="Genomic_DNA"/>
</dbReference>
<reference evidence="2" key="1">
    <citation type="journal article" date="2020" name="bioRxiv">
        <title>Hybrid origin of Populus tomentosa Carr. identified through genome sequencing and phylogenomic analysis.</title>
        <authorList>
            <person name="An X."/>
            <person name="Gao K."/>
            <person name="Chen Z."/>
            <person name="Li J."/>
            <person name="Yang X."/>
            <person name="Yang X."/>
            <person name="Zhou J."/>
            <person name="Guo T."/>
            <person name="Zhao T."/>
            <person name="Huang S."/>
            <person name="Miao D."/>
            <person name="Khan W.U."/>
            <person name="Rao P."/>
            <person name="Ye M."/>
            <person name="Lei B."/>
            <person name="Liao W."/>
            <person name="Wang J."/>
            <person name="Ji L."/>
            <person name="Li Y."/>
            <person name="Guo B."/>
            <person name="Mustafa N.S."/>
            <person name="Li S."/>
            <person name="Yun Q."/>
            <person name="Keller S.R."/>
            <person name="Mao J."/>
            <person name="Zhang R."/>
            <person name="Strauss S.H."/>
        </authorList>
    </citation>
    <scope>NUCLEOTIDE SEQUENCE</scope>
    <source>
        <strain evidence="2">GM15</strain>
        <tissue evidence="2">Leaf</tissue>
    </source>
</reference>
<organism evidence="2 3">
    <name type="scientific">Populus tomentosa</name>
    <name type="common">Chinese white poplar</name>
    <dbReference type="NCBI Taxonomy" id="118781"/>
    <lineage>
        <taxon>Eukaryota</taxon>
        <taxon>Viridiplantae</taxon>
        <taxon>Streptophyta</taxon>
        <taxon>Embryophyta</taxon>
        <taxon>Tracheophyta</taxon>
        <taxon>Spermatophyta</taxon>
        <taxon>Magnoliopsida</taxon>
        <taxon>eudicotyledons</taxon>
        <taxon>Gunneridae</taxon>
        <taxon>Pentapetalae</taxon>
        <taxon>rosids</taxon>
        <taxon>fabids</taxon>
        <taxon>Malpighiales</taxon>
        <taxon>Salicaceae</taxon>
        <taxon>Saliceae</taxon>
        <taxon>Populus</taxon>
    </lineage>
</organism>
<evidence type="ECO:0000313" key="2">
    <source>
        <dbReference type="EMBL" id="KAG6768578.1"/>
    </source>
</evidence>
<protein>
    <submittedName>
        <fullName evidence="2">Uncharacterized protein</fullName>
    </submittedName>
</protein>